<feature type="transmembrane region" description="Helical" evidence="8">
    <location>
        <begin position="34"/>
        <end position="56"/>
    </location>
</feature>
<dbReference type="InterPro" id="IPR027470">
    <property type="entry name" value="Cation_efflux_CTD"/>
</dbReference>
<evidence type="ECO:0000256" key="4">
    <source>
        <dbReference type="ARBA" id="ARBA00022692"/>
    </source>
</evidence>
<keyword evidence="3" id="KW-0813">Transport</keyword>
<name>A0A9N9FBL5_9GLOM</name>
<evidence type="ECO:0000259" key="9">
    <source>
        <dbReference type="Pfam" id="PF01545"/>
    </source>
</evidence>
<comment type="subcellular location">
    <subcellularLocation>
        <location evidence="1">Membrane</location>
        <topology evidence="1">Multi-pass membrane protein</topology>
    </subcellularLocation>
</comment>
<dbReference type="AlphaFoldDB" id="A0A9N9FBL5"/>
<protein>
    <submittedName>
        <fullName evidence="11">1678_t:CDS:1</fullName>
    </submittedName>
</protein>
<evidence type="ECO:0000256" key="2">
    <source>
        <dbReference type="ARBA" id="ARBA00008873"/>
    </source>
</evidence>
<dbReference type="SUPFAM" id="SSF161111">
    <property type="entry name" value="Cation efflux protein transmembrane domain-like"/>
    <property type="match status" value="1"/>
</dbReference>
<keyword evidence="4 8" id="KW-0812">Transmembrane</keyword>
<dbReference type="SUPFAM" id="SSF160240">
    <property type="entry name" value="Cation efflux protein cytoplasmic domain-like"/>
    <property type="match status" value="1"/>
</dbReference>
<keyword evidence="7 8" id="KW-0472">Membrane</keyword>
<evidence type="ECO:0000256" key="7">
    <source>
        <dbReference type="ARBA" id="ARBA00023136"/>
    </source>
</evidence>
<dbReference type="OrthoDB" id="9944568at2759"/>
<dbReference type="Gene3D" id="1.20.1510.10">
    <property type="entry name" value="Cation efflux protein transmembrane domain"/>
    <property type="match status" value="1"/>
</dbReference>
<dbReference type="PANTHER" id="PTHR45820:SF4">
    <property type="entry name" value="ZINC TRANSPORTER 63C, ISOFORM F"/>
    <property type="match status" value="1"/>
</dbReference>
<evidence type="ECO:0000313" key="11">
    <source>
        <dbReference type="EMBL" id="CAG8521835.1"/>
    </source>
</evidence>
<comment type="similarity">
    <text evidence="2">Belongs to the cation diffusion facilitator (CDF) transporter (TC 2.A.4) family. SLC30A subfamily.</text>
</comment>
<dbReference type="GO" id="GO:0006882">
    <property type="term" value="P:intracellular zinc ion homeostasis"/>
    <property type="evidence" value="ECO:0007669"/>
    <property type="project" value="TreeGrafter"/>
</dbReference>
<evidence type="ECO:0000256" key="3">
    <source>
        <dbReference type="ARBA" id="ARBA00022448"/>
    </source>
</evidence>
<evidence type="ECO:0000256" key="1">
    <source>
        <dbReference type="ARBA" id="ARBA00004141"/>
    </source>
</evidence>
<feature type="transmembrane region" description="Helical" evidence="8">
    <location>
        <begin position="77"/>
        <end position="99"/>
    </location>
</feature>
<proteinExistence type="inferred from homology"/>
<feature type="transmembrane region" description="Helical" evidence="8">
    <location>
        <begin position="9"/>
        <end position="28"/>
    </location>
</feature>
<gene>
    <name evidence="11" type="ORF">PBRASI_LOCUS3666</name>
</gene>
<dbReference type="InterPro" id="IPR027469">
    <property type="entry name" value="Cation_efflux_TMD_sf"/>
</dbReference>
<dbReference type="InterPro" id="IPR036837">
    <property type="entry name" value="Cation_efflux_CTD_sf"/>
</dbReference>
<keyword evidence="5" id="KW-0862">Zinc</keyword>
<dbReference type="GO" id="GO:0005385">
    <property type="term" value="F:zinc ion transmembrane transporter activity"/>
    <property type="evidence" value="ECO:0007669"/>
    <property type="project" value="TreeGrafter"/>
</dbReference>
<dbReference type="EMBL" id="CAJVPI010000340">
    <property type="protein sequence ID" value="CAG8521835.1"/>
    <property type="molecule type" value="Genomic_DNA"/>
</dbReference>
<evidence type="ECO:0000256" key="6">
    <source>
        <dbReference type="ARBA" id="ARBA00022989"/>
    </source>
</evidence>
<feature type="domain" description="Cation efflux protein transmembrane" evidence="9">
    <location>
        <begin position="9"/>
        <end position="236"/>
    </location>
</feature>
<dbReference type="Proteomes" id="UP000789739">
    <property type="component" value="Unassembled WGS sequence"/>
</dbReference>
<keyword evidence="12" id="KW-1185">Reference proteome</keyword>
<dbReference type="InterPro" id="IPR058533">
    <property type="entry name" value="Cation_efflux_TM"/>
</dbReference>
<dbReference type="Pfam" id="PF01545">
    <property type="entry name" value="Cation_efflux"/>
    <property type="match status" value="1"/>
</dbReference>
<comment type="caution">
    <text evidence="11">The sequence shown here is derived from an EMBL/GenBank/DDBJ whole genome shotgun (WGS) entry which is preliminary data.</text>
</comment>
<keyword evidence="6 8" id="KW-1133">Transmembrane helix</keyword>
<dbReference type="PANTHER" id="PTHR45820">
    <property type="entry name" value="FI23527P1"/>
    <property type="match status" value="1"/>
</dbReference>
<evidence type="ECO:0000313" key="12">
    <source>
        <dbReference type="Proteomes" id="UP000789739"/>
    </source>
</evidence>
<evidence type="ECO:0000256" key="8">
    <source>
        <dbReference type="SAM" id="Phobius"/>
    </source>
</evidence>
<organism evidence="11 12">
    <name type="scientific">Paraglomus brasilianum</name>
    <dbReference type="NCBI Taxonomy" id="144538"/>
    <lineage>
        <taxon>Eukaryota</taxon>
        <taxon>Fungi</taxon>
        <taxon>Fungi incertae sedis</taxon>
        <taxon>Mucoromycota</taxon>
        <taxon>Glomeromycotina</taxon>
        <taxon>Glomeromycetes</taxon>
        <taxon>Paraglomerales</taxon>
        <taxon>Paraglomeraceae</taxon>
        <taxon>Paraglomus</taxon>
    </lineage>
</organism>
<reference evidence="11" key="1">
    <citation type="submission" date="2021-06" db="EMBL/GenBank/DDBJ databases">
        <authorList>
            <person name="Kallberg Y."/>
            <person name="Tangrot J."/>
            <person name="Rosling A."/>
        </authorList>
    </citation>
    <scope>NUCLEOTIDE SEQUENCE</scope>
    <source>
        <strain evidence="11">BR232B</strain>
    </source>
</reference>
<dbReference type="NCBIfam" id="TIGR01297">
    <property type="entry name" value="CDF"/>
    <property type="match status" value="1"/>
</dbReference>
<dbReference type="GO" id="GO:0016020">
    <property type="term" value="C:membrane"/>
    <property type="evidence" value="ECO:0007669"/>
    <property type="project" value="UniProtKB-SubCell"/>
</dbReference>
<accession>A0A9N9FBL5</accession>
<evidence type="ECO:0000256" key="5">
    <source>
        <dbReference type="ARBA" id="ARBA00022833"/>
    </source>
</evidence>
<evidence type="ECO:0000259" key="10">
    <source>
        <dbReference type="Pfam" id="PF16916"/>
    </source>
</evidence>
<feature type="domain" description="Cation efflux protein cytoplasmic" evidence="10">
    <location>
        <begin position="240"/>
        <end position="312"/>
    </location>
</feature>
<feature type="transmembrane region" description="Helical" evidence="8">
    <location>
        <begin position="111"/>
        <end position="132"/>
    </location>
</feature>
<dbReference type="Pfam" id="PF16916">
    <property type="entry name" value="ZT_dimer"/>
    <property type="match status" value="1"/>
</dbReference>
<sequence>MGLSKQHRIILLLVIDTAFFLLEIVAGYSVHSLALVADSFHMLNDVMSLVVALYALRLVNSRTSPKRLSYGYIRAEILGALINGVFLLALCFTIFLSAVERFFEPREITDPNMVLIVGSAGLASNIIGLLLFHEHNHSHGHSHGHSHDHGSKNSTGIESTPPIDIFVHPARSRQSIVEAANPARRQSVIEGLANAAAQVVVVDNNFTAFCECSLVITVIIFSSALPLVKSACLILLQSVPKGLQIDSVHDDIASMSEVISVHELHIWQLSENKLVASLHVLLMPGADYMLIATKIRQTMHAYGIHSTTIQPEFVKIGPDGKGIIIKSLKSGTEQLVNNEMETHESACLLLCSEDETCASSLCCPPPDNPTNP</sequence>
<dbReference type="InterPro" id="IPR002524">
    <property type="entry name" value="Cation_efflux"/>
</dbReference>